<dbReference type="Proteomes" id="UP000031563">
    <property type="component" value="Unassembled WGS sequence"/>
</dbReference>
<accession>A0A0F5HMU3</accession>
<dbReference type="STRING" id="1221996.QY95_03816"/>
<proteinExistence type="predicted"/>
<evidence type="ECO:0000313" key="2">
    <source>
        <dbReference type="EMBL" id="KKB34704.1"/>
    </source>
</evidence>
<organism evidence="2 3">
    <name type="scientific">Bacillus thermotolerans</name>
    <name type="common">Quasibacillus thermotolerans</name>
    <dbReference type="NCBI Taxonomy" id="1221996"/>
    <lineage>
        <taxon>Bacteria</taxon>
        <taxon>Bacillati</taxon>
        <taxon>Bacillota</taxon>
        <taxon>Bacilli</taxon>
        <taxon>Bacillales</taxon>
        <taxon>Bacillaceae</taxon>
        <taxon>Bacillus</taxon>
    </lineage>
</organism>
<gene>
    <name evidence="2" type="ORF">QY95_03816</name>
</gene>
<evidence type="ECO:0000313" key="3">
    <source>
        <dbReference type="Proteomes" id="UP000031563"/>
    </source>
</evidence>
<evidence type="ECO:0000256" key="1">
    <source>
        <dbReference type="SAM" id="Phobius"/>
    </source>
</evidence>
<keyword evidence="1" id="KW-0812">Transmembrane</keyword>
<name>A0A0F5HMU3_BACTR</name>
<dbReference type="EMBL" id="JWIR02000080">
    <property type="protein sequence ID" value="KKB34704.1"/>
    <property type="molecule type" value="Genomic_DNA"/>
</dbReference>
<comment type="caution">
    <text evidence="2">The sequence shown here is derived from an EMBL/GenBank/DDBJ whole genome shotgun (WGS) entry which is preliminary data.</text>
</comment>
<feature type="transmembrane region" description="Helical" evidence="1">
    <location>
        <begin position="6"/>
        <end position="27"/>
    </location>
</feature>
<dbReference type="AlphaFoldDB" id="A0A0F5HMU3"/>
<keyword evidence="1" id="KW-1133">Transmembrane helix</keyword>
<protein>
    <submittedName>
        <fullName evidence="2">Uncharacterized protein</fullName>
    </submittedName>
</protein>
<sequence length="40" mass="4848">MIEFFIWICILLLTLSIIFIGFLITAYRRGKKKEERNDEL</sequence>
<reference evidence="2" key="1">
    <citation type="submission" date="2015-02" db="EMBL/GenBank/DDBJ databases">
        <title>Genome Assembly of Bacillaceae bacterium MTCC 8252.</title>
        <authorList>
            <person name="Verma A."/>
            <person name="Khatri I."/>
            <person name="Mual P."/>
            <person name="Subramanian S."/>
            <person name="Krishnamurthi S."/>
        </authorList>
    </citation>
    <scope>NUCLEOTIDE SEQUENCE [LARGE SCALE GENOMIC DNA]</scope>
    <source>
        <strain evidence="2">MTCC 8252</strain>
    </source>
</reference>
<dbReference type="RefSeq" id="WP_261337376.1">
    <property type="nucleotide sequence ID" value="NZ_JWIQ02000059.1"/>
</dbReference>
<keyword evidence="1" id="KW-0472">Membrane</keyword>
<keyword evidence="3" id="KW-1185">Reference proteome</keyword>